<name>A0A1M4XVG4_VIBGA</name>
<protein>
    <recommendedName>
        <fullName evidence="2">histidine kinase</fullName>
        <ecNumber evidence="2">2.7.13.3</ecNumber>
    </recommendedName>
</protein>
<dbReference type="InterPro" id="IPR003594">
    <property type="entry name" value="HATPase_dom"/>
</dbReference>
<dbReference type="PRINTS" id="PR00344">
    <property type="entry name" value="BCTRLSENSOR"/>
</dbReference>
<dbReference type="Gene3D" id="3.30.450.20">
    <property type="entry name" value="PAS domain"/>
    <property type="match status" value="1"/>
</dbReference>
<evidence type="ECO:0000256" key="6">
    <source>
        <dbReference type="ARBA" id="ARBA00022840"/>
    </source>
</evidence>
<dbReference type="RefSeq" id="WP_072956771.1">
    <property type="nucleotide sequence ID" value="NZ_FQUH01000004.1"/>
</dbReference>
<evidence type="ECO:0000256" key="7">
    <source>
        <dbReference type="ARBA" id="ARBA00023012"/>
    </source>
</evidence>
<keyword evidence="8" id="KW-1133">Transmembrane helix</keyword>
<feature type="domain" description="PAS" evidence="10">
    <location>
        <begin position="117"/>
        <end position="162"/>
    </location>
</feature>
<reference evidence="12" key="1">
    <citation type="submission" date="2016-11" db="EMBL/GenBank/DDBJ databases">
        <authorList>
            <person name="Varghese N."/>
            <person name="Submissions S."/>
        </authorList>
    </citation>
    <scope>NUCLEOTIDE SEQUENCE [LARGE SCALE GENOMIC DNA]</scope>
    <source>
        <strain evidence="12">DSM 21264</strain>
    </source>
</reference>
<dbReference type="SUPFAM" id="SSF55785">
    <property type="entry name" value="PYP-like sensor domain (PAS domain)"/>
    <property type="match status" value="1"/>
</dbReference>
<dbReference type="PANTHER" id="PTHR43065">
    <property type="entry name" value="SENSOR HISTIDINE KINASE"/>
    <property type="match status" value="1"/>
</dbReference>
<dbReference type="InterPro" id="IPR005467">
    <property type="entry name" value="His_kinase_dom"/>
</dbReference>
<dbReference type="SMART" id="SM00387">
    <property type="entry name" value="HATPase_c"/>
    <property type="match status" value="1"/>
</dbReference>
<sequence>MLDTSIQTVQRRLMLVASVTPTGLLLLIMVVHGYSGYLIALTGFLSALLITYCLVTVDHSLNFHLATVMNLVESLTNNEFSMRGKRTGRNDSMDGLIGMINRLSESMNRQRLEIRQQQYLVKKIINNIDVAIFAFNDQGEIAFVNKGAGQLFDQEPKSMPGQLIDSLAIHDLLQCAPGDVMEWHFPQKIGQFQINQDCYYENSRRQTLLFVTDVSELLRGQEHRAWKNLLRVLSHEINNTLTPIASLSQILREFLPQEKNESITEVDSGLKIIEERAKNLKSFIESYRKLTQLPAPIKRQQNIKMLLRELLPLFEHRKINIVCCQETLKINIDPVQIQQLLINVFKNADEAMTDPKGTITVSCEVQKHNLSLEILDQGTGISNKSNLFVPFYSTKSHGSGIGLTLCRQIAENHSGYFSIDNREDMQGCVARLILPI</sequence>
<keyword evidence="3" id="KW-0808">Transferase</keyword>
<evidence type="ECO:0000313" key="12">
    <source>
        <dbReference type="Proteomes" id="UP000184159"/>
    </source>
</evidence>
<evidence type="ECO:0000259" key="9">
    <source>
        <dbReference type="PROSITE" id="PS50109"/>
    </source>
</evidence>
<keyword evidence="8" id="KW-0472">Membrane</keyword>
<proteinExistence type="predicted"/>
<dbReference type="SUPFAM" id="SSF55874">
    <property type="entry name" value="ATPase domain of HSP90 chaperone/DNA topoisomerase II/histidine kinase"/>
    <property type="match status" value="1"/>
</dbReference>
<keyword evidence="12" id="KW-1185">Reference proteome</keyword>
<dbReference type="Gene3D" id="1.10.287.130">
    <property type="match status" value="1"/>
</dbReference>
<evidence type="ECO:0000256" key="4">
    <source>
        <dbReference type="ARBA" id="ARBA00022741"/>
    </source>
</evidence>
<keyword evidence="8" id="KW-0812">Transmembrane</keyword>
<dbReference type="InterPro" id="IPR036890">
    <property type="entry name" value="HATPase_C_sf"/>
</dbReference>
<dbReference type="PROSITE" id="PS50112">
    <property type="entry name" value="PAS"/>
    <property type="match status" value="1"/>
</dbReference>
<keyword evidence="5 11" id="KW-0418">Kinase</keyword>
<keyword evidence="7" id="KW-0902">Two-component regulatory system</keyword>
<evidence type="ECO:0000256" key="3">
    <source>
        <dbReference type="ARBA" id="ARBA00022679"/>
    </source>
</evidence>
<dbReference type="AlphaFoldDB" id="A0A1M4XVG4"/>
<feature type="domain" description="Histidine kinase" evidence="9">
    <location>
        <begin position="232"/>
        <end position="436"/>
    </location>
</feature>
<accession>A0A1M4XVG4</accession>
<organism evidence="11 12">
    <name type="scientific">Vibrio gazogenes DSM 21264 = NBRC 103151</name>
    <dbReference type="NCBI Taxonomy" id="1123492"/>
    <lineage>
        <taxon>Bacteria</taxon>
        <taxon>Pseudomonadati</taxon>
        <taxon>Pseudomonadota</taxon>
        <taxon>Gammaproteobacteria</taxon>
        <taxon>Vibrionales</taxon>
        <taxon>Vibrionaceae</taxon>
        <taxon>Vibrio</taxon>
    </lineage>
</organism>
<evidence type="ECO:0000256" key="2">
    <source>
        <dbReference type="ARBA" id="ARBA00012438"/>
    </source>
</evidence>
<evidence type="ECO:0000256" key="5">
    <source>
        <dbReference type="ARBA" id="ARBA00022777"/>
    </source>
</evidence>
<dbReference type="PROSITE" id="PS50109">
    <property type="entry name" value="HIS_KIN"/>
    <property type="match status" value="1"/>
</dbReference>
<dbReference type="InterPro" id="IPR000014">
    <property type="entry name" value="PAS"/>
</dbReference>
<dbReference type="EMBL" id="FQUH01000004">
    <property type="protein sequence ID" value="SHE97491.1"/>
    <property type="molecule type" value="Genomic_DNA"/>
</dbReference>
<gene>
    <name evidence="11" type="ORF">SAMN02745781_01188</name>
</gene>
<evidence type="ECO:0000259" key="10">
    <source>
        <dbReference type="PROSITE" id="PS50112"/>
    </source>
</evidence>
<evidence type="ECO:0000256" key="1">
    <source>
        <dbReference type="ARBA" id="ARBA00000085"/>
    </source>
</evidence>
<keyword evidence="6" id="KW-0067">ATP-binding</keyword>
<dbReference type="InterPro" id="IPR036097">
    <property type="entry name" value="HisK_dim/P_sf"/>
</dbReference>
<dbReference type="Proteomes" id="UP000184159">
    <property type="component" value="Unassembled WGS sequence"/>
</dbReference>
<dbReference type="Gene3D" id="3.30.565.10">
    <property type="entry name" value="Histidine kinase-like ATPase, C-terminal domain"/>
    <property type="match status" value="1"/>
</dbReference>
<dbReference type="InterPro" id="IPR035965">
    <property type="entry name" value="PAS-like_dom_sf"/>
</dbReference>
<dbReference type="SUPFAM" id="SSF47384">
    <property type="entry name" value="Homodimeric domain of signal transducing histidine kinase"/>
    <property type="match status" value="1"/>
</dbReference>
<dbReference type="GO" id="GO:0005524">
    <property type="term" value="F:ATP binding"/>
    <property type="evidence" value="ECO:0007669"/>
    <property type="project" value="UniProtKB-KW"/>
</dbReference>
<evidence type="ECO:0000256" key="8">
    <source>
        <dbReference type="SAM" id="Phobius"/>
    </source>
</evidence>
<dbReference type="PANTHER" id="PTHR43065:SF46">
    <property type="entry name" value="C4-DICARBOXYLATE TRANSPORT SENSOR PROTEIN DCTB"/>
    <property type="match status" value="1"/>
</dbReference>
<evidence type="ECO:0000313" key="11">
    <source>
        <dbReference type="EMBL" id="SHE97491.1"/>
    </source>
</evidence>
<comment type="catalytic activity">
    <reaction evidence="1">
        <text>ATP + protein L-histidine = ADP + protein N-phospho-L-histidine.</text>
        <dbReference type="EC" id="2.7.13.3"/>
    </reaction>
</comment>
<dbReference type="EC" id="2.7.13.3" evidence="2"/>
<feature type="transmembrane region" description="Helical" evidence="8">
    <location>
        <begin position="12"/>
        <end position="31"/>
    </location>
</feature>
<dbReference type="Pfam" id="PF02518">
    <property type="entry name" value="HATPase_c"/>
    <property type="match status" value="1"/>
</dbReference>
<keyword evidence="4" id="KW-0547">Nucleotide-binding</keyword>
<dbReference type="GO" id="GO:0000155">
    <property type="term" value="F:phosphorelay sensor kinase activity"/>
    <property type="evidence" value="ECO:0007669"/>
    <property type="project" value="InterPro"/>
</dbReference>
<dbReference type="InterPro" id="IPR004358">
    <property type="entry name" value="Sig_transdc_His_kin-like_C"/>
</dbReference>